<dbReference type="InterPro" id="IPR020806">
    <property type="entry name" value="PKS_PP-bd"/>
</dbReference>
<dbReference type="GO" id="GO:0004315">
    <property type="term" value="F:3-oxoacyl-[acyl-carrier-protein] synthase activity"/>
    <property type="evidence" value="ECO:0007669"/>
    <property type="project" value="InterPro"/>
</dbReference>
<dbReference type="Pfam" id="PF02801">
    <property type="entry name" value="Ketoacyl-synt_C"/>
    <property type="match status" value="1"/>
</dbReference>
<dbReference type="PROSITE" id="PS52004">
    <property type="entry name" value="KS3_2"/>
    <property type="match status" value="1"/>
</dbReference>
<evidence type="ECO:0000256" key="4">
    <source>
        <dbReference type="ARBA" id="ARBA00023194"/>
    </source>
</evidence>
<dbReference type="PROSITE" id="PS50075">
    <property type="entry name" value="CARRIER"/>
    <property type="match status" value="1"/>
</dbReference>
<dbReference type="SMART" id="SM00823">
    <property type="entry name" value="PKS_PP"/>
    <property type="match status" value="1"/>
</dbReference>
<dbReference type="GO" id="GO:0006633">
    <property type="term" value="P:fatty acid biosynthetic process"/>
    <property type="evidence" value="ECO:0007669"/>
    <property type="project" value="InterPro"/>
</dbReference>
<dbReference type="STRING" id="936756.ATE80_06415"/>
<dbReference type="PROSITE" id="PS00012">
    <property type="entry name" value="PHOSPHOPANTETHEINE"/>
    <property type="match status" value="1"/>
</dbReference>
<feature type="domain" description="Ketosynthase family 3 (KS3)" evidence="8">
    <location>
        <begin position="15"/>
        <end position="437"/>
    </location>
</feature>
<dbReference type="PROSITE" id="PS00606">
    <property type="entry name" value="KS3_1"/>
    <property type="match status" value="1"/>
</dbReference>
<feature type="region of interest" description="Disordered" evidence="6">
    <location>
        <begin position="813"/>
        <end position="861"/>
    </location>
</feature>
<dbReference type="InterPro" id="IPR036736">
    <property type="entry name" value="ACP-like_sf"/>
</dbReference>
<dbReference type="GO" id="GO:0017000">
    <property type="term" value="P:antibiotic biosynthetic process"/>
    <property type="evidence" value="ECO:0007669"/>
    <property type="project" value="UniProtKB-KW"/>
</dbReference>
<dbReference type="CDD" id="cd00833">
    <property type="entry name" value="PKS"/>
    <property type="match status" value="1"/>
</dbReference>
<evidence type="ECO:0000313" key="10">
    <source>
        <dbReference type="Proteomes" id="UP000054011"/>
    </source>
</evidence>
<dbReference type="SMART" id="SM00825">
    <property type="entry name" value="PKS_KS"/>
    <property type="match status" value="1"/>
</dbReference>
<dbReference type="InterPro" id="IPR018201">
    <property type="entry name" value="Ketoacyl_synth_AS"/>
</dbReference>
<dbReference type="GO" id="GO:0004312">
    <property type="term" value="F:fatty acid synthase activity"/>
    <property type="evidence" value="ECO:0007669"/>
    <property type="project" value="TreeGrafter"/>
</dbReference>
<dbReference type="Gene3D" id="1.10.1200.10">
    <property type="entry name" value="ACP-like"/>
    <property type="match status" value="1"/>
</dbReference>
<keyword evidence="10" id="KW-1185">Reference proteome</keyword>
<dbReference type="Gene3D" id="3.30.70.3290">
    <property type="match status" value="1"/>
</dbReference>
<dbReference type="PANTHER" id="PTHR43775">
    <property type="entry name" value="FATTY ACID SYNTHASE"/>
    <property type="match status" value="1"/>
</dbReference>
<dbReference type="SUPFAM" id="SSF53901">
    <property type="entry name" value="Thiolase-like"/>
    <property type="match status" value="1"/>
</dbReference>
<keyword evidence="2" id="KW-0597">Phosphoprotein</keyword>
<feature type="domain" description="Carrier" evidence="7">
    <location>
        <begin position="861"/>
        <end position="936"/>
    </location>
</feature>
<dbReference type="InterPro" id="IPR032821">
    <property type="entry name" value="PKS_assoc"/>
</dbReference>
<dbReference type="PANTHER" id="PTHR43775:SF37">
    <property type="entry name" value="SI:DKEY-61P9.11"/>
    <property type="match status" value="1"/>
</dbReference>
<dbReference type="RefSeq" id="WP_058941160.1">
    <property type="nucleotide sequence ID" value="NZ_LNSV01000010.1"/>
</dbReference>
<evidence type="ECO:0000313" key="9">
    <source>
        <dbReference type="EMBL" id="KUH39570.1"/>
    </source>
</evidence>
<dbReference type="InterPro" id="IPR009081">
    <property type="entry name" value="PP-bd_ACP"/>
</dbReference>
<dbReference type="EMBL" id="LNSV01000010">
    <property type="protein sequence ID" value="KUH39570.1"/>
    <property type="molecule type" value="Genomic_DNA"/>
</dbReference>
<evidence type="ECO:0000256" key="3">
    <source>
        <dbReference type="ARBA" id="ARBA00022679"/>
    </source>
</evidence>
<evidence type="ECO:0000256" key="1">
    <source>
        <dbReference type="ARBA" id="ARBA00022450"/>
    </source>
</evidence>
<evidence type="ECO:0000259" key="7">
    <source>
        <dbReference type="PROSITE" id="PS50075"/>
    </source>
</evidence>
<comment type="caution">
    <text evidence="9">The sequence shown here is derived from an EMBL/GenBank/DDBJ whole genome shotgun (WGS) entry which is preliminary data.</text>
</comment>
<dbReference type="OrthoDB" id="9778690at2"/>
<keyword evidence="3" id="KW-0808">Transferase</keyword>
<name>A0A100Y8D8_9ACTN</name>
<keyword evidence="1" id="KW-0596">Phosphopantetheine</keyword>
<dbReference type="AlphaFoldDB" id="A0A100Y8D8"/>
<dbReference type="InterPro" id="IPR016035">
    <property type="entry name" value="Acyl_Trfase/lysoPLipase"/>
</dbReference>
<evidence type="ECO:0000256" key="5">
    <source>
        <dbReference type="ARBA" id="ARBA00023315"/>
    </source>
</evidence>
<dbReference type="Gene3D" id="1.10.1240.100">
    <property type="match status" value="1"/>
</dbReference>
<dbReference type="Proteomes" id="UP000054011">
    <property type="component" value="Unassembled WGS sequence"/>
</dbReference>
<reference evidence="9 10" key="1">
    <citation type="submission" date="2015-11" db="EMBL/GenBank/DDBJ databases">
        <title>Genome-wide analysis reveals the secondary metabolome in Streptomyces kanasensis ZX01.</title>
        <authorList>
            <person name="Zhang G."/>
            <person name="Han L."/>
            <person name="Feng J."/>
            <person name="Zhang X."/>
        </authorList>
    </citation>
    <scope>NUCLEOTIDE SEQUENCE [LARGE SCALE GENOMIC DNA]</scope>
    <source>
        <strain evidence="9 10">ZX01</strain>
    </source>
</reference>
<dbReference type="InterPro" id="IPR006162">
    <property type="entry name" value="Ppantetheine_attach_site"/>
</dbReference>
<dbReference type="Gene3D" id="3.40.366.10">
    <property type="entry name" value="Malonyl-Coenzyme A Acyl Carrier Protein, domain 2"/>
    <property type="match status" value="2"/>
</dbReference>
<dbReference type="InterPro" id="IPR001227">
    <property type="entry name" value="Ac_transferase_dom_sf"/>
</dbReference>
<accession>A0A100Y8D8</accession>
<sequence length="938" mass="97526">MVTYDSPGSHGNGSGQPVAIIGMACRFPGAQDPEGFWRNLVGGVESLTRRAPEPVPGDRADGTSEWYTPARGLLDDPEWFDARHFNYAPREARLISPQHRLFLECAEEALERAGQDPSRSRHVFGVFGGGTDIGYAQTLRERRQDLPSVTDWEILLGSAPDYLVSRVAYKLGFTGPAVTVQTACSTSLVALHTAVRSLLAGECDVALSGGAAVHVPAKESQFTPGGIISARGECRAFDAEADGTVGGDGVGVVVLKRLADARADGDPVLAVVRGTAVNNDGADRVGYTAPSVAGQAAVIRAAQLAAGVDAAGIGYVEAHGTATPLGDPIELTALTEAFRQDTDRTGYCWIGSVKTNIGHTDAAAGAAGLIKTVLALQHGQVPPSLHFDKPNPQFDFDASPFRVATHPVPWPADGGPRRAGVSAFGIGGTNAHVVLEEAPPERPSAPPAAAEQLLVLSADTPTALEATSRRLAERLRSLAPDATGLADVAWTLQSGRRERACRAFAVVRGAEEAVAVLEGRDGARPVASTGRPAPREVAFLFSGGGDLAPSPDRYRAEPAYREAVDACRDAAGLGDGAGDLLDRDAPRGGTTARVAAFAHEYARAMAWIRCGVRPHAVLGVGAGVLVAAAVTRVLTVTDAVRLLTDPAHGRTGEAAPALEAALTAALSGRLLGPPRVPVLAAPLGRPFTDEEAADPGQWARAALHTGGELAGRALSALLTGRARVLLDASADGPLLAAARTRPEYTPDHLLLPGSPMGGGHGSDDVATALDTLGRLWLSGAAVRWRHVHGARPRRILPLPPYPYERERHLVEPAREPATAGPTAPESGGRSSVTPDAVTPDAAVPGSGDAAGAPVPAGRPDAGRPEVLPTLLRLYAETLGFSEVAPSDSFFDLGGDSLVAARLVERVREVFPVDVDVLSVFEAPEPAELAATVERLLES</sequence>
<keyword evidence="4" id="KW-0045">Antibiotic biosynthesis</keyword>
<dbReference type="Gene3D" id="3.40.47.10">
    <property type="match status" value="1"/>
</dbReference>
<dbReference type="InterPro" id="IPR050091">
    <property type="entry name" value="PKS_NRPS_Biosynth_Enz"/>
</dbReference>
<protein>
    <submittedName>
        <fullName evidence="9">Uncharacterized protein</fullName>
    </submittedName>
</protein>
<proteinExistence type="predicted"/>
<dbReference type="InterPro" id="IPR014031">
    <property type="entry name" value="Ketoacyl_synth_C"/>
</dbReference>
<organism evidence="9 10">
    <name type="scientific">Streptomyces kanasensis</name>
    <dbReference type="NCBI Taxonomy" id="936756"/>
    <lineage>
        <taxon>Bacteria</taxon>
        <taxon>Bacillati</taxon>
        <taxon>Actinomycetota</taxon>
        <taxon>Actinomycetes</taxon>
        <taxon>Kitasatosporales</taxon>
        <taxon>Streptomycetaceae</taxon>
        <taxon>Streptomyces</taxon>
    </lineage>
</organism>
<evidence type="ECO:0000259" key="8">
    <source>
        <dbReference type="PROSITE" id="PS52004"/>
    </source>
</evidence>
<dbReference type="InterPro" id="IPR020841">
    <property type="entry name" value="PKS_Beta-ketoAc_synthase_dom"/>
</dbReference>
<dbReference type="Pfam" id="PF16197">
    <property type="entry name" value="KAsynt_C_assoc"/>
    <property type="match status" value="1"/>
</dbReference>
<gene>
    <name evidence="9" type="ORF">ATE80_06415</name>
</gene>
<dbReference type="InterPro" id="IPR014030">
    <property type="entry name" value="Ketoacyl_synth_N"/>
</dbReference>
<keyword evidence="5" id="KW-0012">Acyltransferase</keyword>
<dbReference type="GO" id="GO:0031177">
    <property type="term" value="F:phosphopantetheine binding"/>
    <property type="evidence" value="ECO:0007669"/>
    <property type="project" value="InterPro"/>
</dbReference>
<dbReference type="Pfam" id="PF00550">
    <property type="entry name" value="PP-binding"/>
    <property type="match status" value="1"/>
</dbReference>
<dbReference type="InterPro" id="IPR016039">
    <property type="entry name" value="Thiolase-like"/>
</dbReference>
<dbReference type="SUPFAM" id="SSF52151">
    <property type="entry name" value="FabD/lysophospholipase-like"/>
    <property type="match status" value="1"/>
</dbReference>
<dbReference type="Pfam" id="PF00109">
    <property type="entry name" value="ketoacyl-synt"/>
    <property type="match status" value="1"/>
</dbReference>
<evidence type="ECO:0000256" key="2">
    <source>
        <dbReference type="ARBA" id="ARBA00022553"/>
    </source>
</evidence>
<evidence type="ECO:0000256" key="6">
    <source>
        <dbReference type="SAM" id="MobiDB-lite"/>
    </source>
</evidence>
<dbReference type="SUPFAM" id="SSF47336">
    <property type="entry name" value="ACP-like"/>
    <property type="match status" value="1"/>
</dbReference>